<dbReference type="OrthoDB" id="10481443at2759"/>
<name>W3WMW2_PESFW</name>
<keyword evidence="2" id="KW-1185">Reference proteome</keyword>
<sequence>MGSVLDERLEETILKPYTLYLVAWYDGLAQWPFHWGLVVIMGDDSENPEVTLSHSVPKGTDSGPQAWKFEQKPYRLPESATIVQLFEISAWQKLSAPYFMSAIVTHGMDVVEAHIDNKGYDCTTWTRDMLIRLADDKHIDLPGDLDDFFQVFIAKAIELQKLREDLAKQQKEYRPKVLKYNKAGN</sequence>
<accession>W3WMW2</accession>
<dbReference type="KEGG" id="pfy:PFICI_13682"/>
<proteinExistence type="predicted"/>
<evidence type="ECO:0000313" key="1">
    <source>
        <dbReference type="EMBL" id="ETS75198.1"/>
    </source>
</evidence>
<dbReference type="RefSeq" id="XP_007840454.1">
    <property type="nucleotide sequence ID" value="XM_007842263.1"/>
</dbReference>
<protein>
    <submittedName>
        <fullName evidence="1">Uncharacterized protein</fullName>
    </submittedName>
</protein>
<dbReference type="GeneID" id="19278695"/>
<gene>
    <name evidence="1" type="ORF">PFICI_13682</name>
</gene>
<dbReference type="InParanoid" id="W3WMW2"/>
<evidence type="ECO:0000313" key="2">
    <source>
        <dbReference type="Proteomes" id="UP000030651"/>
    </source>
</evidence>
<dbReference type="AlphaFoldDB" id="W3WMW2"/>
<reference evidence="2" key="1">
    <citation type="journal article" date="2015" name="BMC Genomics">
        <title>Genomic and transcriptomic analysis of the endophytic fungus Pestalotiopsis fici reveals its lifestyle and high potential for synthesis of natural products.</title>
        <authorList>
            <person name="Wang X."/>
            <person name="Zhang X."/>
            <person name="Liu L."/>
            <person name="Xiang M."/>
            <person name="Wang W."/>
            <person name="Sun X."/>
            <person name="Che Y."/>
            <person name="Guo L."/>
            <person name="Liu G."/>
            <person name="Guo L."/>
            <person name="Wang C."/>
            <person name="Yin W.B."/>
            <person name="Stadler M."/>
            <person name="Zhang X."/>
            <person name="Liu X."/>
        </authorList>
    </citation>
    <scope>NUCLEOTIDE SEQUENCE [LARGE SCALE GENOMIC DNA]</scope>
    <source>
        <strain evidence="2">W106-1 / CGMCC3.15140</strain>
    </source>
</reference>
<dbReference type="HOGENOM" id="CLU_1461810_0_0_1"/>
<organism evidence="1 2">
    <name type="scientific">Pestalotiopsis fici (strain W106-1 / CGMCC3.15140)</name>
    <dbReference type="NCBI Taxonomy" id="1229662"/>
    <lineage>
        <taxon>Eukaryota</taxon>
        <taxon>Fungi</taxon>
        <taxon>Dikarya</taxon>
        <taxon>Ascomycota</taxon>
        <taxon>Pezizomycotina</taxon>
        <taxon>Sordariomycetes</taxon>
        <taxon>Xylariomycetidae</taxon>
        <taxon>Amphisphaeriales</taxon>
        <taxon>Sporocadaceae</taxon>
        <taxon>Pestalotiopsis</taxon>
    </lineage>
</organism>
<dbReference type="Proteomes" id="UP000030651">
    <property type="component" value="Unassembled WGS sequence"/>
</dbReference>
<dbReference type="EMBL" id="KI912119">
    <property type="protein sequence ID" value="ETS75198.1"/>
    <property type="molecule type" value="Genomic_DNA"/>
</dbReference>